<accession>A0A182PWZ4</accession>
<dbReference type="EnsemblMetazoa" id="AEPI011481-RA">
    <property type="protein sequence ID" value="AEPI011481-PA"/>
    <property type="gene ID" value="AEPI011481"/>
</dbReference>
<dbReference type="VEuPathDB" id="VectorBase:AEPI011481"/>
<evidence type="ECO:0000313" key="2">
    <source>
        <dbReference type="Proteomes" id="UP000075885"/>
    </source>
</evidence>
<dbReference type="STRING" id="199890.A0A182PWZ4"/>
<sequence length="148" mass="17214">MSLFDPLGLLANFTIHGRILIQDLWRTCTGWDETISSSKMRDWRRIPRSYFPEAHEETYRNAEVHLFVDASQFAYACVLYLRIIDEAGDPQCTLLCGKAKVAPLKPLTIPKMELQACLLGDRILKMTEQYHPLRLKKRVLWTDSMRSK</sequence>
<dbReference type="InterPro" id="IPR008042">
    <property type="entry name" value="Retrotrans_Pao"/>
</dbReference>
<dbReference type="Proteomes" id="UP000075885">
    <property type="component" value="Unassembled WGS sequence"/>
</dbReference>
<reference evidence="1" key="2">
    <citation type="submission" date="2020-05" db="UniProtKB">
        <authorList>
            <consortium name="EnsemblMetazoa"/>
        </authorList>
    </citation>
    <scope>IDENTIFICATION</scope>
    <source>
        <strain evidence="1">Epiroticus2</strain>
    </source>
</reference>
<dbReference type="Pfam" id="PF05380">
    <property type="entry name" value="Peptidase_A17"/>
    <property type="match status" value="1"/>
</dbReference>
<reference evidence="2" key="1">
    <citation type="submission" date="2013-03" db="EMBL/GenBank/DDBJ databases">
        <title>The Genome Sequence of Anopheles epiroticus epiroticus2.</title>
        <authorList>
            <consortium name="The Broad Institute Genomics Platform"/>
            <person name="Neafsey D.E."/>
            <person name="Howell P."/>
            <person name="Walker B."/>
            <person name="Young S.K."/>
            <person name="Zeng Q."/>
            <person name="Gargeya S."/>
            <person name="Fitzgerald M."/>
            <person name="Haas B."/>
            <person name="Abouelleil A."/>
            <person name="Allen A.W."/>
            <person name="Alvarado L."/>
            <person name="Arachchi H.M."/>
            <person name="Berlin A.M."/>
            <person name="Chapman S.B."/>
            <person name="Gainer-Dewar J."/>
            <person name="Goldberg J."/>
            <person name="Griggs A."/>
            <person name="Gujja S."/>
            <person name="Hansen M."/>
            <person name="Howarth C."/>
            <person name="Imamovic A."/>
            <person name="Ireland A."/>
            <person name="Larimer J."/>
            <person name="McCowan C."/>
            <person name="Murphy C."/>
            <person name="Pearson M."/>
            <person name="Poon T.W."/>
            <person name="Priest M."/>
            <person name="Roberts A."/>
            <person name="Saif S."/>
            <person name="Shea T."/>
            <person name="Sisk P."/>
            <person name="Sykes S."/>
            <person name="Wortman J."/>
            <person name="Nusbaum C."/>
            <person name="Birren B."/>
        </authorList>
    </citation>
    <scope>NUCLEOTIDE SEQUENCE [LARGE SCALE GENOMIC DNA]</scope>
    <source>
        <strain evidence="2">Epiroticus2</strain>
    </source>
</reference>
<protein>
    <submittedName>
        <fullName evidence="1">Uncharacterized protein</fullName>
    </submittedName>
</protein>
<evidence type="ECO:0000313" key="1">
    <source>
        <dbReference type="EnsemblMetazoa" id="AEPI011481-PA"/>
    </source>
</evidence>
<organism evidence="1 2">
    <name type="scientific">Anopheles epiroticus</name>
    <dbReference type="NCBI Taxonomy" id="199890"/>
    <lineage>
        <taxon>Eukaryota</taxon>
        <taxon>Metazoa</taxon>
        <taxon>Ecdysozoa</taxon>
        <taxon>Arthropoda</taxon>
        <taxon>Hexapoda</taxon>
        <taxon>Insecta</taxon>
        <taxon>Pterygota</taxon>
        <taxon>Neoptera</taxon>
        <taxon>Endopterygota</taxon>
        <taxon>Diptera</taxon>
        <taxon>Nematocera</taxon>
        <taxon>Culicoidea</taxon>
        <taxon>Culicidae</taxon>
        <taxon>Anophelinae</taxon>
        <taxon>Anopheles</taxon>
    </lineage>
</organism>
<name>A0A182PWZ4_9DIPT</name>
<proteinExistence type="predicted"/>
<dbReference type="PANTHER" id="PTHR47331">
    <property type="entry name" value="PHD-TYPE DOMAIN-CONTAINING PROTEIN"/>
    <property type="match status" value="1"/>
</dbReference>
<dbReference type="AlphaFoldDB" id="A0A182PWZ4"/>
<keyword evidence="2" id="KW-1185">Reference proteome</keyword>